<comment type="similarity">
    <text evidence="1">Belongs to the small GTPase superfamily. Rab family.</text>
</comment>
<dbReference type="SMART" id="SM00173">
    <property type="entry name" value="RAS"/>
    <property type="match status" value="1"/>
</dbReference>
<dbReference type="Gene3D" id="3.40.50.300">
    <property type="entry name" value="P-loop containing nucleotide triphosphate hydrolases"/>
    <property type="match status" value="1"/>
</dbReference>
<evidence type="ECO:0000256" key="1">
    <source>
        <dbReference type="ARBA" id="ARBA00006270"/>
    </source>
</evidence>
<sequence>MYSYSYRHVRHARYHRAMGALIVYDITSHTTFKNVEQWLKELRGFFDTDKLMIMLVGNKSDLDHRREVSMEEAKSFAEKEKLLFIETSALDATNVEECFTNVLTQIYNDVTSP</sequence>
<dbReference type="Araport" id="AT5G46025"/>
<proteinExistence type="inferred from homology"/>
<evidence type="ECO:0000313" key="4">
    <source>
        <dbReference type="Proteomes" id="UP000516314"/>
    </source>
</evidence>
<organism evidence="3 4">
    <name type="scientific">Arabidopsis thaliana</name>
    <name type="common">Mouse-ear cress</name>
    <dbReference type="NCBI Taxonomy" id="3702"/>
    <lineage>
        <taxon>Eukaryota</taxon>
        <taxon>Viridiplantae</taxon>
        <taxon>Streptophyta</taxon>
        <taxon>Embryophyta</taxon>
        <taxon>Tracheophyta</taxon>
        <taxon>Spermatophyta</taxon>
        <taxon>Magnoliopsida</taxon>
        <taxon>eudicotyledons</taxon>
        <taxon>Gunneridae</taxon>
        <taxon>Pentapetalae</taxon>
        <taxon>rosids</taxon>
        <taxon>malvids</taxon>
        <taxon>Brassicales</taxon>
        <taxon>Brassicaceae</taxon>
        <taxon>Camelineae</taxon>
        <taxon>Arabidopsis</taxon>
    </lineage>
</organism>
<dbReference type="AlphaFoldDB" id="A0A7G2FHW5"/>
<dbReference type="KEGG" id="ath:AT5G46025"/>
<dbReference type="PANTHER" id="PTHR47979">
    <property type="entry name" value="DRAB11-RELATED"/>
    <property type="match status" value="1"/>
</dbReference>
<dbReference type="OMA" id="WIEDFRE"/>
<dbReference type="RefSeq" id="NP_680401.1">
    <property type="nucleotide sequence ID" value="NM_148096.1"/>
</dbReference>
<dbReference type="EMBL" id="LR881470">
    <property type="protein sequence ID" value="CAD5334090.1"/>
    <property type="molecule type" value="Genomic_DNA"/>
</dbReference>
<reference evidence="3 4" key="1">
    <citation type="submission" date="2020-09" db="EMBL/GenBank/DDBJ databases">
        <authorList>
            <person name="Ashkenazy H."/>
        </authorList>
    </citation>
    <scope>NUCLEOTIDE SEQUENCE [LARGE SCALE GENOMIC DNA]</scope>
    <source>
        <strain evidence="4">cv. Cdm-0</strain>
    </source>
</reference>
<dbReference type="PRINTS" id="PR00449">
    <property type="entry name" value="RASTRNSFRMNG"/>
</dbReference>
<gene>
    <name evidence="2" type="ordered locus">At5g46025</name>
    <name evidence="3" type="ORF">AT9943_LOCUS21415</name>
</gene>
<dbReference type="GeneID" id="834643"/>
<dbReference type="SMR" id="A0A7G2FHW5"/>
<dbReference type="GO" id="GO:0005525">
    <property type="term" value="F:GTP binding"/>
    <property type="evidence" value="ECO:0007669"/>
    <property type="project" value="InterPro"/>
</dbReference>
<protein>
    <submittedName>
        <fullName evidence="3">(thale cress) hypothetical protein</fullName>
    </submittedName>
</protein>
<evidence type="ECO:0000313" key="3">
    <source>
        <dbReference type="EMBL" id="CAD5334090.1"/>
    </source>
</evidence>
<accession>A0A7G2FHW5</accession>
<dbReference type="InterPro" id="IPR027417">
    <property type="entry name" value="P-loop_NTPase"/>
</dbReference>
<dbReference type="Proteomes" id="UP000516314">
    <property type="component" value="Chromosome 5"/>
</dbReference>
<dbReference type="SMART" id="SM00175">
    <property type="entry name" value="RAB"/>
    <property type="match status" value="1"/>
</dbReference>
<dbReference type="NCBIfam" id="TIGR00231">
    <property type="entry name" value="small_GTP"/>
    <property type="match status" value="1"/>
</dbReference>
<dbReference type="GO" id="GO:0003924">
    <property type="term" value="F:GTPase activity"/>
    <property type="evidence" value="ECO:0007669"/>
    <property type="project" value="InterPro"/>
</dbReference>
<dbReference type="InterPro" id="IPR001806">
    <property type="entry name" value="Small_GTPase"/>
</dbReference>
<name>A0A7G2FHW5_ARATH</name>
<dbReference type="SUPFAM" id="SSF52540">
    <property type="entry name" value="P-loop containing nucleoside triphosphate hydrolases"/>
    <property type="match status" value="1"/>
</dbReference>
<evidence type="ECO:0000313" key="2">
    <source>
        <dbReference type="Araport" id="AT5G46025"/>
    </source>
</evidence>
<dbReference type="PROSITE" id="PS51421">
    <property type="entry name" value="RAS"/>
    <property type="match status" value="1"/>
</dbReference>
<dbReference type="InterPro" id="IPR005225">
    <property type="entry name" value="Small_GTP-bd"/>
</dbReference>
<dbReference type="ExpressionAtlas" id="A0A7G2FHW5">
    <property type="expression patterns" value="baseline"/>
</dbReference>
<dbReference type="Pfam" id="PF00071">
    <property type="entry name" value="Ras"/>
    <property type="match status" value="1"/>
</dbReference>
<dbReference type="FunFam" id="3.40.50.300:FF:001447">
    <property type="entry name" value="Ras-related protein Rab-1B"/>
    <property type="match status" value="1"/>
</dbReference>
<dbReference type="PROSITE" id="PS51419">
    <property type="entry name" value="RAB"/>
    <property type="match status" value="1"/>
</dbReference>
<dbReference type="InterPro" id="IPR050209">
    <property type="entry name" value="Rab_GTPases_membrane_traffic"/>
</dbReference>